<evidence type="ECO:0000313" key="1">
    <source>
        <dbReference type="EMBL" id="QUC08591.1"/>
    </source>
</evidence>
<keyword evidence="2" id="KW-1185">Reference proteome</keyword>
<dbReference type="Gene3D" id="1.10.287.1060">
    <property type="entry name" value="ESAT-6-like"/>
    <property type="match status" value="2"/>
</dbReference>
<organism evidence="1 2">
    <name type="scientific">Arachnia rubra</name>
    <dbReference type="NCBI Taxonomy" id="1547448"/>
    <lineage>
        <taxon>Bacteria</taxon>
        <taxon>Bacillati</taxon>
        <taxon>Actinomycetota</taxon>
        <taxon>Actinomycetes</taxon>
        <taxon>Propionibacteriales</taxon>
        <taxon>Propionibacteriaceae</taxon>
        <taxon>Arachnia</taxon>
    </lineage>
</organism>
<evidence type="ECO:0000313" key="2">
    <source>
        <dbReference type="Proteomes" id="UP000678513"/>
    </source>
</evidence>
<accession>A0ABX7Y6Z3</accession>
<dbReference type="Proteomes" id="UP000678513">
    <property type="component" value="Chromosome"/>
</dbReference>
<dbReference type="InterPro" id="IPR010310">
    <property type="entry name" value="T7SS_ESAT-6-like"/>
</dbReference>
<protein>
    <submittedName>
        <fullName evidence="1">WXG100 family type VII secretion target</fullName>
    </submittedName>
</protein>
<dbReference type="InterPro" id="IPR036689">
    <property type="entry name" value="ESAT-6-like_sf"/>
</dbReference>
<proteinExistence type="predicted"/>
<dbReference type="RefSeq" id="WP_212324754.1">
    <property type="nucleotide sequence ID" value="NZ_AP024463.1"/>
</dbReference>
<dbReference type="SUPFAM" id="SSF140453">
    <property type="entry name" value="EsxAB dimer-like"/>
    <property type="match status" value="2"/>
</dbReference>
<name>A0ABX7Y6Z3_9ACTN</name>
<dbReference type="Pfam" id="PF06013">
    <property type="entry name" value="WXG100"/>
    <property type="match status" value="1"/>
</dbReference>
<sequence length="194" mass="21602">MAREHVENPVVAEAAAQIEVKHQQIHDLQARLQKQLPALAARWNMHEFTAFQRDYSHFDSEFERVKQGLDMIHASLTGQVEVPASAGRIRQVEPRARRAKPEPPPLDSTAALPEGLARLAEANAELNTLLAALCDEVAGSIAEWSDASRRAWDAAQSSWDEANRRQQEIMDNLPQAMRKSRSAQLWLPTAPAAS</sequence>
<dbReference type="EMBL" id="CP072384">
    <property type="protein sequence ID" value="QUC08591.1"/>
    <property type="molecule type" value="Genomic_DNA"/>
</dbReference>
<reference evidence="1 2" key="1">
    <citation type="submission" date="2021-03" db="EMBL/GenBank/DDBJ databases">
        <title>Human Oral Microbial Genomes.</title>
        <authorList>
            <person name="Johnston C.D."/>
            <person name="Chen T."/>
            <person name="Dewhirst F.E."/>
        </authorList>
    </citation>
    <scope>NUCLEOTIDE SEQUENCE [LARGE SCALE GENOMIC DNA]</scope>
    <source>
        <strain evidence="1 2">DSMZ 100122</strain>
    </source>
</reference>
<gene>
    <name evidence="1" type="ORF">J5A65_02250</name>
</gene>